<accession>A0A0G0D739</accession>
<sequence>MPEREVQINTDNIYYDEPHQCVVNKGQAYDVINAALQEFKKVEGGFFEGKKQAEEEYIEFLKSQNETDEFIATALFFLSSVTFGSSSKLFFDSLTRDPEEYKELRWLFIPSEIVKSRLLTERTQKRASGIQKPLPGIGEECNIAEQTIYDKSQILQISDNDGVKIFNNAWHKLIKPKGRQIGAMRGWYYNALTLNDKYEGSIYKYFEKAGDNDAVKIMHAMIDKPSSRSEKKEIVRFRQKLASLYLQWIVRYGLYDLQNPKEFGLPVDFQLCRIAVQTNILDPRKKLRREVLANEVFVPLITELCLENRENGWEPRLVSEALWLIGSQGCTPDQRSSVPNFFCPLNQYCSGVLHKMKNDFLMFVADEIEKKLRLWTGDQEWLTLQSPVSLDVDSD</sequence>
<evidence type="ECO:0000313" key="2">
    <source>
        <dbReference type="Proteomes" id="UP000034140"/>
    </source>
</evidence>
<reference evidence="1 2" key="1">
    <citation type="journal article" date="2015" name="Nature">
        <title>rRNA introns, odd ribosomes, and small enigmatic genomes across a large radiation of phyla.</title>
        <authorList>
            <person name="Brown C.T."/>
            <person name="Hug L.A."/>
            <person name="Thomas B.C."/>
            <person name="Sharon I."/>
            <person name="Castelle C.J."/>
            <person name="Singh A."/>
            <person name="Wilkins M.J."/>
            <person name="Williams K.H."/>
            <person name="Banfield J.F."/>
        </authorList>
    </citation>
    <scope>NUCLEOTIDE SEQUENCE [LARGE SCALE GENOMIC DNA]</scope>
</reference>
<protein>
    <submittedName>
        <fullName evidence="1">Uncharacterized protein</fullName>
    </submittedName>
</protein>
<gene>
    <name evidence="1" type="ORF">UR96_C0047G0009</name>
</gene>
<proteinExistence type="predicted"/>
<name>A0A0G0D739_9BACT</name>
<dbReference type="Proteomes" id="UP000034140">
    <property type="component" value="Unassembled WGS sequence"/>
</dbReference>
<comment type="caution">
    <text evidence="1">The sequence shown here is derived from an EMBL/GenBank/DDBJ whole genome shotgun (WGS) entry which is preliminary data.</text>
</comment>
<organism evidence="1 2">
    <name type="scientific">candidate division WS6 bacterium GW2011_GWC1_36_11</name>
    <dbReference type="NCBI Taxonomy" id="1619090"/>
    <lineage>
        <taxon>Bacteria</taxon>
        <taxon>Candidatus Dojkabacteria</taxon>
    </lineage>
</organism>
<dbReference type="EMBL" id="LBRE01000047">
    <property type="protein sequence ID" value="KKP90079.1"/>
    <property type="molecule type" value="Genomic_DNA"/>
</dbReference>
<evidence type="ECO:0000313" key="1">
    <source>
        <dbReference type="EMBL" id="KKP90079.1"/>
    </source>
</evidence>
<dbReference type="AlphaFoldDB" id="A0A0G0D739"/>